<dbReference type="EMBL" id="QGKX02000095">
    <property type="protein sequence ID" value="KAF3572814.1"/>
    <property type="molecule type" value="Genomic_DNA"/>
</dbReference>
<dbReference type="AlphaFoldDB" id="A0A8S9RI65"/>
<organism evidence="2 3">
    <name type="scientific">Brassica cretica</name>
    <name type="common">Mustard</name>
    <dbReference type="NCBI Taxonomy" id="69181"/>
    <lineage>
        <taxon>Eukaryota</taxon>
        <taxon>Viridiplantae</taxon>
        <taxon>Streptophyta</taxon>
        <taxon>Embryophyta</taxon>
        <taxon>Tracheophyta</taxon>
        <taxon>Spermatophyta</taxon>
        <taxon>Magnoliopsida</taxon>
        <taxon>eudicotyledons</taxon>
        <taxon>Gunneridae</taxon>
        <taxon>Pentapetalae</taxon>
        <taxon>rosids</taxon>
        <taxon>malvids</taxon>
        <taxon>Brassicales</taxon>
        <taxon>Brassicaceae</taxon>
        <taxon>Brassiceae</taxon>
        <taxon>Brassica</taxon>
    </lineage>
</organism>
<protein>
    <submittedName>
        <fullName evidence="2">Uncharacterized protein</fullName>
    </submittedName>
</protein>
<name>A0A8S9RI65_BRACR</name>
<feature type="compositionally biased region" description="Basic residues" evidence="1">
    <location>
        <begin position="68"/>
        <end position="81"/>
    </location>
</feature>
<comment type="caution">
    <text evidence="2">The sequence shown here is derived from an EMBL/GenBank/DDBJ whole genome shotgun (WGS) entry which is preliminary data.</text>
</comment>
<feature type="region of interest" description="Disordered" evidence="1">
    <location>
        <begin position="68"/>
        <end position="100"/>
    </location>
</feature>
<sequence length="139" mass="15704">MASPKTCTLHRLRLIRYKQPGVAYQRLPSCSSRQDEAVDTDHAAIRAQTNPYAPPEVTPTARMTYTRLHRKSCPPPPRRRPPQCSTVRHNRPLPLSAAGKPPPSTCWLTFPQTLTNSVFDRSKGVRTQNFDLISDMEPI</sequence>
<dbReference type="Proteomes" id="UP000712600">
    <property type="component" value="Unassembled WGS sequence"/>
</dbReference>
<evidence type="ECO:0000313" key="3">
    <source>
        <dbReference type="Proteomes" id="UP000712600"/>
    </source>
</evidence>
<accession>A0A8S9RI65</accession>
<gene>
    <name evidence="2" type="ORF">F2Q69_00058514</name>
</gene>
<evidence type="ECO:0000313" key="2">
    <source>
        <dbReference type="EMBL" id="KAF3572814.1"/>
    </source>
</evidence>
<evidence type="ECO:0000256" key="1">
    <source>
        <dbReference type="SAM" id="MobiDB-lite"/>
    </source>
</evidence>
<proteinExistence type="predicted"/>
<reference evidence="2" key="1">
    <citation type="submission" date="2019-12" db="EMBL/GenBank/DDBJ databases">
        <title>Genome sequencing and annotation of Brassica cretica.</title>
        <authorList>
            <person name="Studholme D.J."/>
            <person name="Sarris P."/>
        </authorList>
    </citation>
    <scope>NUCLEOTIDE SEQUENCE</scope>
    <source>
        <strain evidence="2">PFS-109/04</strain>
        <tissue evidence="2">Leaf</tissue>
    </source>
</reference>